<feature type="region of interest" description="Disordered" evidence="1">
    <location>
        <begin position="22"/>
        <end position="42"/>
    </location>
</feature>
<keyword evidence="3" id="KW-1185">Reference proteome</keyword>
<feature type="region of interest" description="Disordered" evidence="1">
    <location>
        <begin position="64"/>
        <end position="190"/>
    </location>
</feature>
<evidence type="ECO:0000256" key="1">
    <source>
        <dbReference type="SAM" id="MobiDB-lite"/>
    </source>
</evidence>
<dbReference type="AlphaFoldDB" id="A0A9N9D316"/>
<feature type="compositionally biased region" description="Polar residues" evidence="1">
    <location>
        <begin position="64"/>
        <end position="90"/>
    </location>
</feature>
<evidence type="ECO:0000313" key="3">
    <source>
        <dbReference type="Proteomes" id="UP000789342"/>
    </source>
</evidence>
<evidence type="ECO:0000313" key="2">
    <source>
        <dbReference type="EMBL" id="CAG8625083.1"/>
    </source>
</evidence>
<dbReference type="EMBL" id="CAJVPV010007976">
    <property type="protein sequence ID" value="CAG8625083.1"/>
    <property type="molecule type" value="Genomic_DNA"/>
</dbReference>
<protein>
    <submittedName>
        <fullName evidence="2">8325_t:CDS:1</fullName>
    </submittedName>
</protein>
<accession>A0A9N9D316</accession>
<comment type="caution">
    <text evidence="2">The sequence shown here is derived from an EMBL/GenBank/DDBJ whole genome shotgun (WGS) entry which is preliminary data.</text>
</comment>
<feature type="non-terminal residue" evidence="2">
    <location>
        <position position="1"/>
    </location>
</feature>
<feature type="compositionally biased region" description="Polar residues" evidence="1">
    <location>
        <begin position="98"/>
        <end position="107"/>
    </location>
</feature>
<reference evidence="2" key="1">
    <citation type="submission" date="2021-06" db="EMBL/GenBank/DDBJ databases">
        <authorList>
            <person name="Kallberg Y."/>
            <person name="Tangrot J."/>
            <person name="Rosling A."/>
        </authorList>
    </citation>
    <scope>NUCLEOTIDE SEQUENCE</scope>
    <source>
        <strain evidence="2">CL551</strain>
    </source>
</reference>
<feature type="compositionally biased region" description="Low complexity" evidence="1">
    <location>
        <begin position="140"/>
        <end position="160"/>
    </location>
</feature>
<feature type="compositionally biased region" description="Polar residues" evidence="1">
    <location>
        <begin position="115"/>
        <end position="128"/>
    </location>
</feature>
<proteinExistence type="predicted"/>
<name>A0A9N9D316_9GLOM</name>
<feature type="compositionally biased region" description="Polar residues" evidence="1">
    <location>
        <begin position="166"/>
        <end position="187"/>
    </location>
</feature>
<gene>
    <name evidence="2" type="ORF">AMORRO_LOCUS8835</name>
</gene>
<sequence>MVHKMDIPSMCLPPLERFSLNPPNVGLPSPPISDNNKKGQCLPPLTSILQSPGAHPSILISKMTSLDFNPDNNNHTPVTPQDQQYPSYREQSIVPGNPNDSKLTYQEPTKDLTIESGTRTPSLLTQPISKGPGLNSFGNLSPQQQSPPSSSLIWSGPGSSFLPVDQASQNQLQQHSKHSPQPSTQQKPPIYHYDSHCPLPKPPSQAMRFVNYPQYGDNTFTTNEQALSRLSKVADYCNQIAQFTTQYRDSRINP</sequence>
<dbReference type="Proteomes" id="UP000789342">
    <property type="component" value="Unassembled WGS sequence"/>
</dbReference>
<organism evidence="2 3">
    <name type="scientific">Acaulospora morrowiae</name>
    <dbReference type="NCBI Taxonomy" id="94023"/>
    <lineage>
        <taxon>Eukaryota</taxon>
        <taxon>Fungi</taxon>
        <taxon>Fungi incertae sedis</taxon>
        <taxon>Mucoromycota</taxon>
        <taxon>Glomeromycotina</taxon>
        <taxon>Glomeromycetes</taxon>
        <taxon>Diversisporales</taxon>
        <taxon>Acaulosporaceae</taxon>
        <taxon>Acaulospora</taxon>
    </lineage>
</organism>